<evidence type="ECO:0000259" key="3">
    <source>
        <dbReference type="PROSITE" id="PS50110"/>
    </source>
</evidence>
<dbReference type="RefSeq" id="WP_130565858.1">
    <property type="nucleotide sequence ID" value="NZ_SHLY01000001.1"/>
</dbReference>
<evidence type="ECO:0000313" key="5">
    <source>
        <dbReference type="Proteomes" id="UP000292544"/>
    </source>
</evidence>
<dbReference type="SMART" id="SM00028">
    <property type="entry name" value="TPR"/>
    <property type="match status" value="3"/>
</dbReference>
<name>A0ABY1WV45_9GAMM</name>
<dbReference type="PANTHER" id="PTHR43228">
    <property type="entry name" value="TWO-COMPONENT RESPONSE REGULATOR"/>
    <property type="match status" value="1"/>
</dbReference>
<evidence type="ECO:0000313" key="4">
    <source>
        <dbReference type="EMBL" id="TAA48488.1"/>
    </source>
</evidence>
<dbReference type="SMART" id="SM00448">
    <property type="entry name" value="REC"/>
    <property type="match status" value="1"/>
</dbReference>
<dbReference type="Pfam" id="PF00072">
    <property type="entry name" value="Response_reg"/>
    <property type="match status" value="1"/>
</dbReference>
<dbReference type="InterPro" id="IPR011006">
    <property type="entry name" value="CheY-like_superfamily"/>
</dbReference>
<sequence>MANANSMTAHFQRYSKRRFLVIDDFSEFRMTVKKMLEEFGAKQIDLASNAEDAFELYSEHRHDVVISDFNLGDGKDGQQLLEELSQLGILRRDTLYLMASAENSLHMVMGALECRPDDYLTKPFTKTTLHTRIDRLLAKKQLLSPLLKALDEKNYPLAEQLANRLIQTEPKARATSLRYLTEIYVAQHKWTEARHIFNAAVETRPLLWAQLGLVECDLAENKAEEALTSLDPLLEANPLAVQAWDLKARALEMSGDLSDAQAALQQAIHLSPRSLCRLRNAIRLAQKNSDLDGELRYFRLLTKLAKTSALKTPDDFIQRQQVLLKKIQTSSGLNKKKVAAELQTALKEDQKLYPSSMLMLWSIALARTQAALLEEKYAAAKESFQRLKKELLPSLNCIQETSFLTQISDVCEQLKETEMQEAIATQINIVANSTEEKCTDNVLALKAYKKGNFKEAIRFFNTAHQQHPNSITIAINLAQALLKHAETATLTRNEKLTCKSCLALSRRLPDSDARAGKVQQLIQRYANLRESE</sequence>
<evidence type="ECO:0000256" key="2">
    <source>
        <dbReference type="SAM" id="Coils"/>
    </source>
</evidence>
<keyword evidence="1" id="KW-0597">Phosphoprotein</keyword>
<dbReference type="Pfam" id="PF13432">
    <property type="entry name" value="TPR_16"/>
    <property type="match status" value="1"/>
</dbReference>
<dbReference type="Gene3D" id="3.40.50.2300">
    <property type="match status" value="1"/>
</dbReference>
<protein>
    <submittedName>
        <fullName evidence="4">Response regulator</fullName>
    </submittedName>
</protein>
<feature type="coiled-coil region" evidence="2">
    <location>
        <begin position="363"/>
        <end position="390"/>
    </location>
</feature>
<dbReference type="PANTHER" id="PTHR43228:SF1">
    <property type="entry name" value="TWO-COMPONENT RESPONSE REGULATOR ARR22"/>
    <property type="match status" value="1"/>
</dbReference>
<dbReference type="InterPro" id="IPR019734">
    <property type="entry name" value="TPR_rpt"/>
</dbReference>
<evidence type="ECO:0000256" key="1">
    <source>
        <dbReference type="PROSITE-ProRule" id="PRU00169"/>
    </source>
</evidence>
<comment type="caution">
    <text evidence="4">The sequence shown here is derived from an EMBL/GenBank/DDBJ whole genome shotgun (WGS) entry which is preliminary data.</text>
</comment>
<dbReference type="EMBL" id="SHLY01000001">
    <property type="protein sequence ID" value="TAA48488.1"/>
    <property type="molecule type" value="Genomic_DNA"/>
</dbReference>
<dbReference type="PROSITE" id="PS50110">
    <property type="entry name" value="RESPONSE_REGULATORY"/>
    <property type="match status" value="1"/>
</dbReference>
<reference evidence="5" key="1">
    <citation type="submission" date="2019-02" db="EMBL/GenBank/DDBJ databases">
        <title>Draft genome sequence of Muricauda sp. 176CP4-71.</title>
        <authorList>
            <person name="Park J.-S."/>
        </authorList>
    </citation>
    <scope>NUCLEOTIDE SEQUENCE [LARGE SCALE GENOMIC DNA]</scope>
    <source>
        <strain evidence="5">176GS2-150</strain>
    </source>
</reference>
<dbReference type="Gene3D" id="1.25.40.10">
    <property type="entry name" value="Tetratricopeptide repeat domain"/>
    <property type="match status" value="2"/>
</dbReference>
<dbReference type="InterPro" id="IPR011990">
    <property type="entry name" value="TPR-like_helical_dom_sf"/>
</dbReference>
<dbReference type="SUPFAM" id="SSF52172">
    <property type="entry name" value="CheY-like"/>
    <property type="match status" value="1"/>
</dbReference>
<feature type="modified residue" description="4-aspartylphosphate" evidence="1">
    <location>
        <position position="68"/>
    </location>
</feature>
<dbReference type="SUPFAM" id="SSF48452">
    <property type="entry name" value="TPR-like"/>
    <property type="match status" value="1"/>
</dbReference>
<dbReference type="InterPro" id="IPR052048">
    <property type="entry name" value="ST_Response_Regulator"/>
</dbReference>
<gene>
    <name evidence="4" type="ORF">EXY25_04500</name>
</gene>
<dbReference type="CDD" id="cd17589">
    <property type="entry name" value="REC_TPR"/>
    <property type="match status" value="1"/>
</dbReference>
<feature type="domain" description="Response regulatory" evidence="3">
    <location>
        <begin position="18"/>
        <end position="137"/>
    </location>
</feature>
<dbReference type="InterPro" id="IPR001789">
    <property type="entry name" value="Sig_transdc_resp-reg_receiver"/>
</dbReference>
<proteinExistence type="predicted"/>
<keyword evidence="2" id="KW-0175">Coiled coil</keyword>
<dbReference type="Proteomes" id="UP000292544">
    <property type="component" value="Unassembled WGS sequence"/>
</dbReference>
<organism evidence="4 5">
    <name type="scientific">Corallincola spongiicola</name>
    <dbReference type="NCBI Taxonomy" id="2520508"/>
    <lineage>
        <taxon>Bacteria</taxon>
        <taxon>Pseudomonadati</taxon>
        <taxon>Pseudomonadota</taxon>
        <taxon>Gammaproteobacteria</taxon>
        <taxon>Alteromonadales</taxon>
        <taxon>Psychromonadaceae</taxon>
        <taxon>Corallincola</taxon>
    </lineage>
</organism>
<accession>A0ABY1WV45</accession>
<keyword evidence="5" id="KW-1185">Reference proteome</keyword>